<evidence type="ECO:0000256" key="3">
    <source>
        <dbReference type="ARBA" id="ARBA00023163"/>
    </source>
</evidence>
<dbReference type="InterPro" id="IPR019888">
    <property type="entry name" value="Tscrpt_reg_AsnC-like"/>
</dbReference>
<dbReference type="Pfam" id="PF01037">
    <property type="entry name" value="AsnC_trans_reg"/>
    <property type="match status" value="1"/>
</dbReference>
<dbReference type="PROSITE" id="PS00519">
    <property type="entry name" value="HTH_ASNC_1"/>
    <property type="match status" value="1"/>
</dbReference>
<dbReference type="InterPro" id="IPR036390">
    <property type="entry name" value="WH_DNA-bd_sf"/>
</dbReference>
<evidence type="ECO:0000313" key="6">
    <source>
        <dbReference type="Proteomes" id="UP000625283"/>
    </source>
</evidence>
<dbReference type="PROSITE" id="PS50956">
    <property type="entry name" value="HTH_ASNC_2"/>
    <property type="match status" value="1"/>
</dbReference>
<accession>A0ABS1R3M2</accession>
<dbReference type="PRINTS" id="PR00033">
    <property type="entry name" value="HTHASNC"/>
</dbReference>
<keyword evidence="2" id="KW-0238">DNA-binding</keyword>
<dbReference type="EMBL" id="JAERTY010000004">
    <property type="protein sequence ID" value="MBL1408834.1"/>
    <property type="molecule type" value="Genomic_DNA"/>
</dbReference>
<evidence type="ECO:0000259" key="4">
    <source>
        <dbReference type="PROSITE" id="PS50956"/>
    </source>
</evidence>
<comment type="caution">
    <text evidence="5">The sequence shown here is derived from an EMBL/GenBank/DDBJ whole genome shotgun (WGS) entry which is preliminary data.</text>
</comment>
<dbReference type="SUPFAM" id="SSF46785">
    <property type="entry name" value="Winged helix' DNA-binding domain"/>
    <property type="match status" value="1"/>
</dbReference>
<dbReference type="SUPFAM" id="SSF54909">
    <property type="entry name" value="Dimeric alpha+beta barrel"/>
    <property type="match status" value="1"/>
</dbReference>
<dbReference type="InterPro" id="IPR011008">
    <property type="entry name" value="Dimeric_a/b-barrel"/>
</dbReference>
<keyword evidence="1" id="KW-0805">Transcription regulation</keyword>
<dbReference type="CDD" id="cd00090">
    <property type="entry name" value="HTH_ARSR"/>
    <property type="match status" value="1"/>
</dbReference>
<dbReference type="PANTHER" id="PTHR30154">
    <property type="entry name" value="LEUCINE-RESPONSIVE REGULATORY PROTEIN"/>
    <property type="match status" value="1"/>
</dbReference>
<dbReference type="Pfam" id="PF13412">
    <property type="entry name" value="HTH_24"/>
    <property type="match status" value="1"/>
</dbReference>
<dbReference type="RefSeq" id="WP_021069824.1">
    <property type="nucleotide sequence ID" value="NZ_JAERTY010000004.1"/>
</dbReference>
<gene>
    <name evidence="5" type="ORF">JKG61_08755</name>
</gene>
<organism evidence="5 6">
    <name type="scientific">Sphingobacterium faecale</name>
    <dbReference type="NCBI Taxonomy" id="2803775"/>
    <lineage>
        <taxon>Bacteria</taxon>
        <taxon>Pseudomonadati</taxon>
        <taxon>Bacteroidota</taxon>
        <taxon>Sphingobacteriia</taxon>
        <taxon>Sphingobacteriales</taxon>
        <taxon>Sphingobacteriaceae</taxon>
        <taxon>Sphingobacterium</taxon>
    </lineage>
</organism>
<dbReference type="Proteomes" id="UP000625283">
    <property type="component" value="Unassembled WGS sequence"/>
</dbReference>
<dbReference type="InterPro" id="IPR011991">
    <property type="entry name" value="ArsR-like_HTH"/>
</dbReference>
<evidence type="ECO:0000256" key="2">
    <source>
        <dbReference type="ARBA" id="ARBA00023125"/>
    </source>
</evidence>
<keyword evidence="3" id="KW-0804">Transcription</keyword>
<reference evidence="5 6" key="1">
    <citation type="submission" date="2021-01" db="EMBL/GenBank/DDBJ databases">
        <title>C459-1 draft genome sequence.</title>
        <authorList>
            <person name="Zhang X.-F."/>
        </authorList>
    </citation>
    <scope>NUCLEOTIDE SEQUENCE [LARGE SCALE GENOMIC DNA]</scope>
    <source>
        <strain evidence="6">C459-1</strain>
    </source>
</reference>
<evidence type="ECO:0000313" key="5">
    <source>
        <dbReference type="EMBL" id="MBL1408834.1"/>
    </source>
</evidence>
<protein>
    <submittedName>
        <fullName evidence="5">Lrp/AsnC family transcriptional regulator</fullName>
    </submittedName>
</protein>
<keyword evidence="6" id="KW-1185">Reference proteome</keyword>
<dbReference type="InterPro" id="IPR019887">
    <property type="entry name" value="Tscrpt_reg_AsnC/Lrp_C"/>
</dbReference>
<name>A0ABS1R3M2_9SPHI</name>
<proteinExistence type="predicted"/>
<dbReference type="InterPro" id="IPR019885">
    <property type="entry name" value="Tscrpt_reg_HTH_AsnC-type_CS"/>
</dbReference>
<dbReference type="Gene3D" id="1.10.10.10">
    <property type="entry name" value="Winged helix-like DNA-binding domain superfamily/Winged helix DNA-binding domain"/>
    <property type="match status" value="1"/>
</dbReference>
<sequence>MEKLDKLDIAILKILQQDNFTPQRDIGQKIGLSAAAVQRRIKRMKAEGVIKRNISVLNREKIGRPITLFVEVVMESEKAEYIDTTKAIFRSTPEVQQCYYVTGDADFMLIIVVPTMHDYELLTRRIFFGNNYIKHFRTMVAMDLVKVGLDVPLDAVTL</sequence>
<dbReference type="InterPro" id="IPR000485">
    <property type="entry name" value="AsnC-type_HTH_dom"/>
</dbReference>
<dbReference type="SMART" id="SM00344">
    <property type="entry name" value="HTH_ASNC"/>
    <property type="match status" value="1"/>
</dbReference>
<dbReference type="Gene3D" id="3.30.70.920">
    <property type="match status" value="1"/>
</dbReference>
<dbReference type="PANTHER" id="PTHR30154:SF34">
    <property type="entry name" value="TRANSCRIPTIONAL REGULATOR AZLB"/>
    <property type="match status" value="1"/>
</dbReference>
<feature type="domain" description="HTH asnC-type" evidence="4">
    <location>
        <begin position="4"/>
        <end position="65"/>
    </location>
</feature>
<evidence type="ECO:0000256" key="1">
    <source>
        <dbReference type="ARBA" id="ARBA00023015"/>
    </source>
</evidence>
<dbReference type="InterPro" id="IPR036388">
    <property type="entry name" value="WH-like_DNA-bd_sf"/>
</dbReference>